<dbReference type="EMBL" id="QJKJ01000322">
    <property type="protein sequence ID" value="RDY13200.1"/>
    <property type="molecule type" value="Genomic_DNA"/>
</dbReference>
<gene>
    <name evidence="1" type="ORF">CR513_01915</name>
</gene>
<evidence type="ECO:0000313" key="1">
    <source>
        <dbReference type="EMBL" id="RDY13200.1"/>
    </source>
</evidence>
<evidence type="ECO:0000313" key="2">
    <source>
        <dbReference type="Proteomes" id="UP000257109"/>
    </source>
</evidence>
<comment type="caution">
    <text evidence="1">The sequence shown here is derived from an EMBL/GenBank/DDBJ whole genome shotgun (WGS) entry which is preliminary data.</text>
</comment>
<feature type="non-terminal residue" evidence="1">
    <location>
        <position position="1"/>
    </location>
</feature>
<accession>A0A371IDW1</accession>
<reference evidence="1" key="1">
    <citation type="submission" date="2018-05" db="EMBL/GenBank/DDBJ databases">
        <title>Draft genome of Mucuna pruriens seed.</title>
        <authorList>
            <person name="Nnadi N.E."/>
            <person name="Vos R."/>
            <person name="Hasami M.H."/>
            <person name="Devisetty U.K."/>
            <person name="Aguiy J.C."/>
        </authorList>
    </citation>
    <scope>NUCLEOTIDE SEQUENCE [LARGE SCALE GENOMIC DNA]</scope>
    <source>
        <strain evidence="1">JCA_2017</strain>
    </source>
</reference>
<dbReference type="AlphaFoldDB" id="A0A371IDW1"/>
<name>A0A371IDW1_MUCPR</name>
<sequence>MSFLLPLNSISGLENRVRIHKVFLLLMEEDGSQECIQVASLYSPSLVENSIEAVSCATLISLQIYLVLKMLPMLTLQAFLGEKKVGRTQAAFINCPEGQYLHLNCHRDSLQEQTGGVPFPGIYFVCFATSTVCLNLSFRIHFILSKYRLDYLGSCLKVAESGENIQSCLRSRMMLFRMLIETSKFFKRQQTTIISRFMRLQINIQIYSENIFREIFAGQSTRVSLM</sequence>
<dbReference type="Proteomes" id="UP000257109">
    <property type="component" value="Unassembled WGS sequence"/>
</dbReference>
<protein>
    <submittedName>
        <fullName evidence="1">Uncharacterized protein</fullName>
    </submittedName>
</protein>
<keyword evidence="2" id="KW-1185">Reference proteome</keyword>
<proteinExistence type="predicted"/>
<organism evidence="1 2">
    <name type="scientific">Mucuna pruriens</name>
    <name type="common">Velvet bean</name>
    <name type="synonym">Dolichos pruriens</name>
    <dbReference type="NCBI Taxonomy" id="157652"/>
    <lineage>
        <taxon>Eukaryota</taxon>
        <taxon>Viridiplantae</taxon>
        <taxon>Streptophyta</taxon>
        <taxon>Embryophyta</taxon>
        <taxon>Tracheophyta</taxon>
        <taxon>Spermatophyta</taxon>
        <taxon>Magnoliopsida</taxon>
        <taxon>eudicotyledons</taxon>
        <taxon>Gunneridae</taxon>
        <taxon>Pentapetalae</taxon>
        <taxon>rosids</taxon>
        <taxon>fabids</taxon>
        <taxon>Fabales</taxon>
        <taxon>Fabaceae</taxon>
        <taxon>Papilionoideae</taxon>
        <taxon>50 kb inversion clade</taxon>
        <taxon>NPAAA clade</taxon>
        <taxon>indigoferoid/millettioid clade</taxon>
        <taxon>Phaseoleae</taxon>
        <taxon>Mucuna</taxon>
    </lineage>
</organism>